<dbReference type="GO" id="GO:0005524">
    <property type="term" value="F:ATP binding"/>
    <property type="evidence" value="ECO:0007669"/>
    <property type="project" value="UniProtKB-UniRule"/>
</dbReference>
<reference evidence="14 15" key="1">
    <citation type="submission" date="2019-07" db="EMBL/GenBank/DDBJ databases">
        <title>Litoreibacter alkalisoli sp. nov., isolated from saline-alkaline soil.</title>
        <authorList>
            <person name="Wang S."/>
            <person name="Xu L."/>
            <person name="Xing Y.-T."/>
            <person name="Sun J.-Q."/>
        </authorList>
    </citation>
    <scope>NUCLEOTIDE SEQUENCE [LARGE SCALE GENOMIC DNA]</scope>
    <source>
        <strain evidence="14 15">LN3S51</strain>
    </source>
</reference>
<dbReference type="GO" id="GO:0009245">
    <property type="term" value="P:lipid A biosynthetic process"/>
    <property type="evidence" value="ECO:0007669"/>
    <property type="project" value="UniProtKB-UniRule"/>
</dbReference>
<dbReference type="GO" id="GO:0009029">
    <property type="term" value="F:lipid-A 4'-kinase activity"/>
    <property type="evidence" value="ECO:0007669"/>
    <property type="project" value="UniProtKB-UniRule"/>
</dbReference>
<comment type="similarity">
    <text evidence="13">Belongs to the LpxK family.</text>
</comment>
<dbReference type="OrthoDB" id="9766423at2"/>
<dbReference type="UniPathway" id="UPA00359">
    <property type="reaction ID" value="UER00482"/>
</dbReference>
<dbReference type="InterPro" id="IPR027417">
    <property type="entry name" value="P-loop_NTPase"/>
</dbReference>
<keyword evidence="7 13" id="KW-0808">Transferase</keyword>
<feature type="binding site" evidence="13">
    <location>
        <begin position="54"/>
        <end position="61"/>
    </location>
    <ligand>
        <name>ATP</name>
        <dbReference type="ChEBI" id="CHEBI:30616"/>
    </ligand>
</feature>
<proteinExistence type="inferred from homology"/>
<dbReference type="EMBL" id="CP042261">
    <property type="protein sequence ID" value="QDY70189.1"/>
    <property type="molecule type" value="Genomic_DNA"/>
</dbReference>
<keyword evidence="15" id="KW-1185">Reference proteome</keyword>
<evidence type="ECO:0000256" key="7">
    <source>
        <dbReference type="ARBA" id="ARBA00022679"/>
    </source>
</evidence>
<dbReference type="AlphaFoldDB" id="A0A5B8I8S6"/>
<evidence type="ECO:0000256" key="9">
    <source>
        <dbReference type="ARBA" id="ARBA00022777"/>
    </source>
</evidence>
<gene>
    <name evidence="13" type="primary">lpxK</name>
    <name evidence="14" type="ORF">FPZ52_01225</name>
</gene>
<evidence type="ECO:0000256" key="1">
    <source>
        <dbReference type="ARBA" id="ARBA00002274"/>
    </source>
</evidence>
<evidence type="ECO:0000256" key="3">
    <source>
        <dbReference type="ARBA" id="ARBA00012071"/>
    </source>
</evidence>
<dbReference type="KEGG" id="lit:FPZ52_01225"/>
<evidence type="ECO:0000256" key="10">
    <source>
        <dbReference type="ARBA" id="ARBA00022840"/>
    </source>
</evidence>
<keyword evidence="6 13" id="KW-0441">Lipid A biosynthesis</keyword>
<comment type="pathway">
    <text evidence="2 13">Glycolipid biosynthesis; lipid IV(A) biosynthesis; lipid IV(A) from (3R)-3-hydroxytetradecanoyl-[acyl-carrier-protein] and UDP-N-acetyl-alpha-D-glucosamine: step 6/6.</text>
</comment>
<evidence type="ECO:0000256" key="5">
    <source>
        <dbReference type="ARBA" id="ARBA00022516"/>
    </source>
</evidence>
<keyword evidence="10 13" id="KW-0067">ATP-binding</keyword>
<dbReference type="GO" id="GO:0009244">
    <property type="term" value="P:lipopolysaccharide core region biosynthetic process"/>
    <property type="evidence" value="ECO:0007669"/>
    <property type="project" value="TreeGrafter"/>
</dbReference>
<evidence type="ECO:0000256" key="13">
    <source>
        <dbReference type="HAMAP-Rule" id="MF_00409"/>
    </source>
</evidence>
<dbReference type="SUPFAM" id="SSF52540">
    <property type="entry name" value="P-loop containing nucleoside triphosphate hydrolases"/>
    <property type="match status" value="1"/>
</dbReference>
<comment type="function">
    <text evidence="1 13">Transfers the gamma-phosphate of ATP to the 4'-position of a tetraacyldisaccharide 1-phosphate intermediate (termed DS-1-P) to form tetraacyldisaccharide 1,4'-bis-phosphate (lipid IVA).</text>
</comment>
<evidence type="ECO:0000256" key="6">
    <source>
        <dbReference type="ARBA" id="ARBA00022556"/>
    </source>
</evidence>
<dbReference type="PANTHER" id="PTHR42724">
    <property type="entry name" value="TETRAACYLDISACCHARIDE 4'-KINASE"/>
    <property type="match status" value="1"/>
</dbReference>
<dbReference type="EC" id="2.7.1.130" evidence="3 13"/>
<sequence length="334" mass="35372">MRPPRFWNRPPGRPALASRLLSPLAALYAWGTARRAGIVGQSAPVPVICVGNLNAGGTGKTPVVISLTQRLIANGYNPAVVTRGYGGNIEGPTKVDPNRHSAEQTGDEALLHAAFTATWIAKDRAAGVAAAVAEGADSILLDDGFQNPSVTKDLSIVVVDAATGFGNGRVLPAGPLREPVGPGLARADLLLSVGEADDQATFQTRWGDQVTCPSIQARLEPLQMGMDWHGLRVLAFAGIGRPEKFFNTLKSQGADIVDAVALGDHQPLAPALLSRLEQQAKAKGLQLVTTEKDQVRMPPGFRHKVLTLPVRLEPESWTEIDHELARIGLGGPES</sequence>
<keyword evidence="9 13" id="KW-0418">Kinase</keyword>
<keyword evidence="11 13" id="KW-0443">Lipid metabolism</keyword>
<keyword evidence="5 13" id="KW-0444">Lipid biosynthesis</keyword>
<dbReference type="RefSeq" id="WP_146365608.1">
    <property type="nucleotide sequence ID" value="NZ_CP042261.1"/>
</dbReference>
<evidence type="ECO:0000256" key="4">
    <source>
        <dbReference type="ARBA" id="ARBA00016436"/>
    </source>
</evidence>
<keyword evidence="8 13" id="KW-0547">Nucleotide-binding</keyword>
<dbReference type="NCBIfam" id="TIGR00682">
    <property type="entry name" value="lpxK"/>
    <property type="match status" value="1"/>
</dbReference>
<dbReference type="InterPro" id="IPR003758">
    <property type="entry name" value="LpxK"/>
</dbReference>
<organism evidence="14 15">
    <name type="scientific">Qingshengfaniella alkalisoli</name>
    <dbReference type="NCBI Taxonomy" id="2599296"/>
    <lineage>
        <taxon>Bacteria</taxon>
        <taxon>Pseudomonadati</taxon>
        <taxon>Pseudomonadota</taxon>
        <taxon>Alphaproteobacteria</taxon>
        <taxon>Rhodobacterales</taxon>
        <taxon>Paracoccaceae</taxon>
        <taxon>Qingshengfaniella</taxon>
    </lineage>
</organism>
<dbReference type="GO" id="GO:0005886">
    <property type="term" value="C:plasma membrane"/>
    <property type="evidence" value="ECO:0007669"/>
    <property type="project" value="TreeGrafter"/>
</dbReference>
<protein>
    <recommendedName>
        <fullName evidence="4 13">Tetraacyldisaccharide 4'-kinase</fullName>
        <ecNumber evidence="3 13">2.7.1.130</ecNumber>
    </recommendedName>
    <alternativeName>
        <fullName evidence="12 13">Lipid A 4'-kinase</fullName>
    </alternativeName>
</protein>
<evidence type="ECO:0000313" key="15">
    <source>
        <dbReference type="Proteomes" id="UP000318483"/>
    </source>
</evidence>
<evidence type="ECO:0000256" key="8">
    <source>
        <dbReference type="ARBA" id="ARBA00022741"/>
    </source>
</evidence>
<comment type="catalytic activity">
    <reaction evidence="13">
        <text>a lipid A disaccharide + ATP = a lipid IVA + ADP + H(+)</text>
        <dbReference type="Rhea" id="RHEA:67840"/>
        <dbReference type="ChEBI" id="CHEBI:15378"/>
        <dbReference type="ChEBI" id="CHEBI:30616"/>
        <dbReference type="ChEBI" id="CHEBI:176343"/>
        <dbReference type="ChEBI" id="CHEBI:176425"/>
        <dbReference type="ChEBI" id="CHEBI:456216"/>
        <dbReference type="EC" id="2.7.1.130"/>
    </reaction>
</comment>
<dbReference type="Pfam" id="PF02606">
    <property type="entry name" value="LpxK"/>
    <property type="match status" value="1"/>
</dbReference>
<accession>A0A5B8I8S6</accession>
<evidence type="ECO:0000256" key="2">
    <source>
        <dbReference type="ARBA" id="ARBA00004870"/>
    </source>
</evidence>
<name>A0A5B8I8S6_9RHOB</name>
<dbReference type="HAMAP" id="MF_00409">
    <property type="entry name" value="LpxK"/>
    <property type="match status" value="1"/>
</dbReference>
<evidence type="ECO:0000256" key="12">
    <source>
        <dbReference type="ARBA" id="ARBA00029757"/>
    </source>
</evidence>
<dbReference type="Proteomes" id="UP000318483">
    <property type="component" value="Chromosome"/>
</dbReference>
<dbReference type="PANTHER" id="PTHR42724:SF1">
    <property type="entry name" value="TETRAACYLDISACCHARIDE 4'-KINASE, MITOCHONDRIAL-RELATED"/>
    <property type="match status" value="1"/>
</dbReference>
<evidence type="ECO:0000256" key="11">
    <source>
        <dbReference type="ARBA" id="ARBA00023098"/>
    </source>
</evidence>
<evidence type="ECO:0000313" key="14">
    <source>
        <dbReference type="EMBL" id="QDY70189.1"/>
    </source>
</evidence>